<reference evidence="1" key="1">
    <citation type="journal article" date="2021" name="Proc. Natl. Acad. Sci. U.S.A.">
        <title>A Catalog of Tens of Thousands of Viruses from Human Metagenomes Reveals Hidden Associations with Chronic Diseases.</title>
        <authorList>
            <person name="Tisza M.J."/>
            <person name="Buck C.B."/>
        </authorList>
    </citation>
    <scope>NUCLEOTIDE SEQUENCE</scope>
    <source>
        <strain evidence="1">CtyD07</strain>
    </source>
</reference>
<protein>
    <submittedName>
        <fullName evidence="1">Uncharacterized protein</fullName>
    </submittedName>
</protein>
<proteinExistence type="predicted"/>
<accession>A0A8S5NJF6</accession>
<organism evidence="1">
    <name type="scientific">Myoviridae sp. ctyD07</name>
    <dbReference type="NCBI Taxonomy" id="2826716"/>
    <lineage>
        <taxon>Viruses</taxon>
        <taxon>Duplodnaviria</taxon>
        <taxon>Heunggongvirae</taxon>
        <taxon>Uroviricota</taxon>
        <taxon>Caudoviricetes</taxon>
    </lineage>
</organism>
<sequence length="58" mass="6828">MQIVQQKTKRIFSRISAVFRRPLQSESCYANSNSRFIRSCSLNRQMHKAEQSYGSQPF</sequence>
<evidence type="ECO:0000313" key="1">
    <source>
        <dbReference type="EMBL" id="DAD94870.1"/>
    </source>
</evidence>
<dbReference type="EMBL" id="BK015184">
    <property type="protein sequence ID" value="DAD94870.1"/>
    <property type="molecule type" value="Genomic_DNA"/>
</dbReference>
<name>A0A8S5NJF6_9CAUD</name>